<dbReference type="Proteomes" id="UP000005940">
    <property type="component" value="Chromosome"/>
</dbReference>
<sequence length="127" mass="13799">MVPEVVEGEPPPVSGNSATKCTPNGDTCQILKGSGLRVDKWWSTAYQFPADGRKCNILATFKYNTTHPSGPNVWAVAIFPGCATARPGTFIRWKTDDVGPVVFSRNTHVNVSWTNGFGTTPNAHVHR</sequence>
<name>A0A7G3UUG2_STRT9</name>
<evidence type="ECO:0000313" key="3">
    <source>
        <dbReference type="Proteomes" id="UP000005940"/>
    </source>
</evidence>
<evidence type="ECO:0000256" key="1">
    <source>
        <dbReference type="SAM" id="MobiDB-lite"/>
    </source>
</evidence>
<reference evidence="2 3" key="1">
    <citation type="journal article" date="2012" name="J. Bacteriol.">
        <title>Draft genome of Streptomyces tsukubaensis NRRL 18488, the producer of the clinically important immunosuppressant tacrolimus (FK506).</title>
        <authorList>
            <person name="Barreiro C."/>
            <person name="Prieto C."/>
            <person name="Sola-Landa A."/>
            <person name="Solera E."/>
            <person name="Martinez-Castro M."/>
            <person name="Perez-Redondo R."/>
            <person name="Garcia-Estrada C."/>
            <person name="Aparicio J.F."/>
            <person name="Fernandez-Martinez L.T."/>
            <person name="Santos-Aberturas J."/>
            <person name="Salehi-Najafabadi Z."/>
            <person name="Rodriguez-Garcia A."/>
            <person name="Tauch A."/>
            <person name="Martin J.F."/>
        </authorList>
    </citation>
    <scope>NUCLEOTIDE SEQUENCE [LARGE SCALE GENOMIC DNA]</scope>
    <source>
        <strain evidence="3">DSM 42081 / NBRC 108919 / NRRL 18488 / 9993</strain>
    </source>
</reference>
<accession>A0A7G3UUG2</accession>
<dbReference type="EMBL" id="CP029159">
    <property type="protein sequence ID" value="QKM71782.1"/>
    <property type="molecule type" value="Genomic_DNA"/>
</dbReference>
<feature type="region of interest" description="Disordered" evidence="1">
    <location>
        <begin position="1"/>
        <end position="20"/>
    </location>
</feature>
<protein>
    <submittedName>
        <fullName evidence="2">Uncharacterized protein</fullName>
    </submittedName>
</protein>
<dbReference type="AlphaFoldDB" id="A0A7G3UUG2"/>
<proteinExistence type="predicted"/>
<organism evidence="2 3">
    <name type="scientific">Streptomyces tsukubensis (strain DSM 42081 / NBRC 108919 / NRRL 18488 / 9993)</name>
    <dbReference type="NCBI Taxonomy" id="1114943"/>
    <lineage>
        <taxon>Bacteria</taxon>
        <taxon>Bacillati</taxon>
        <taxon>Actinomycetota</taxon>
        <taxon>Actinomycetes</taxon>
        <taxon>Kitasatosporales</taxon>
        <taxon>Streptomycetaceae</taxon>
        <taxon>Streptomyces</taxon>
    </lineage>
</organism>
<evidence type="ECO:0000313" key="2">
    <source>
        <dbReference type="EMBL" id="QKM71782.1"/>
    </source>
</evidence>
<keyword evidence="3" id="KW-1185">Reference proteome</keyword>
<gene>
    <name evidence="2" type="ORF">STSU_022220</name>
</gene>